<organism evidence="1">
    <name type="scientific">marine metagenome</name>
    <dbReference type="NCBI Taxonomy" id="408172"/>
    <lineage>
        <taxon>unclassified sequences</taxon>
        <taxon>metagenomes</taxon>
        <taxon>ecological metagenomes</taxon>
    </lineage>
</organism>
<dbReference type="AlphaFoldDB" id="A0A382YVR5"/>
<name>A0A382YVR5_9ZZZZ</name>
<sequence length="37" mass="4293">MGNNLEWCAYLGRKSTVINYKKKFNLALSEWQAGQTE</sequence>
<proteinExistence type="predicted"/>
<dbReference type="EMBL" id="UINC01178662">
    <property type="protein sequence ID" value="SVD86945.1"/>
    <property type="molecule type" value="Genomic_DNA"/>
</dbReference>
<protein>
    <submittedName>
        <fullName evidence="1">Uncharacterized protein</fullName>
    </submittedName>
</protein>
<reference evidence="1" key="1">
    <citation type="submission" date="2018-05" db="EMBL/GenBank/DDBJ databases">
        <authorList>
            <person name="Lanie J.A."/>
            <person name="Ng W.-L."/>
            <person name="Kazmierczak K.M."/>
            <person name="Andrzejewski T.M."/>
            <person name="Davidsen T.M."/>
            <person name="Wayne K.J."/>
            <person name="Tettelin H."/>
            <person name="Glass J.I."/>
            <person name="Rusch D."/>
            <person name="Podicherti R."/>
            <person name="Tsui H.-C.T."/>
            <person name="Winkler M.E."/>
        </authorList>
    </citation>
    <scope>NUCLEOTIDE SEQUENCE</scope>
</reference>
<gene>
    <name evidence="1" type="ORF">METZ01_LOCUS439799</name>
</gene>
<accession>A0A382YVR5</accession>
<evidence type="ECO:0000313" key="1">
    <source>
        <dbReference type="EMBL" id="SVD86945.1"/>
    </source>
</evidence>